<evidence type="ECO:0000313" key="1">
    <source>
        <dbReference type="EMBL" id="OTQ07765.1"/>
    </source>
</evidence>
<name>A0ABX3YRD0_9GAMM</name>
<evidence type="ECO:0000313" key="2">
    <source>
        <dbReference type="Proteomes" id="UP000194800"/>
    </source>
</evidence>
<dbReference type="Proteomes" id="UP000194800">
    <property type="component" value="Unassembled WGS sequence"/>
</dbReference>
<feature type="non-terminal residue" evidence="1">
    <location>
        <position position="1"/>
    </location>
</feature>
<dbReference type="InterPro" id="IPR027365">
    <property type="entry name" value="GNAT_acetyltra_YdfB-like"/>
</dbReference>
<reference evidence="1 2" key="1">
    <citation type="submission" date="2017-03" db="EMBL/GenBank/DDBJ databases">
        <title>Comparative genomics of honeybee gut symbionts reveal geographically distinct and subgroup specific antibiotic resistance.</title>
        <authorList>
            <person name="Ludvigsen J."/>
            <person name="Porcellato D."/>
            <person name="Labee-Lund T.M."/>
            <person name="Amdam G.V."/>
            <person name="Rudi K."/>
        </authorList>
    </citation>
    <scope>NUCLEOTIDE SEQUENCE [LARGE SCALE GENOMIC DNA]</scope>
    <source>
        <strain evidence="1 2">A-9-12</strain>
    </source>
</reference>
<accession>A0ABX3YRD0</accession>
<proteinExistence type="predicted"/>
<dbReference type="Pfam" id="PF12746">
    <property type="entry name" value="GNAT_acetyltran"/>
    <property type="match status" value="1"/>
</dbReference>
<dbReference type="EMBL" id="NART01000156">
    <property type="protein sequence ID" value="OTQ07765.1"/>
    <property type="molecule type" value="Genomic_DNA"/>
</dbReference>
<comment type="caution">
    <text evidence="1">The sequence shown here is derived from an EMBL/GenBank/DDBJ whole genome shotgun (WGS) entry which is preliminary data.</text>
</comment>
<protein>
    <submittedName>
        <fullName evidence="1">Uncharacterized protein</fullName>
    </submittedName>
</protein>
<organism evidence="1 2">
    <name type="scientific">Gilliamella apicola</name>
    <dbReference type="NCBI Taxonomy" id="1196095"/>
    <lineage>
        <taxon>Bacteria</taxon>
        <taxon>Pseudomonadati</taxon>
        <taxon>Pseudomonadota</taxon>
        <taxon>Gammaproteobacteria</taxon>
        <taxon>Orbales</taxon>
        <taxon>Orbaceae</taxon>
        <taxon>Gilliamella</taxon>
    </lineage>
</organism>
<sequence>LVYNDSIDVDSLEKEREKELTLICSANVLLACLDRQISPNWDGHNRAALKIVTDLGYI</sequence>
<dbReference type="Gene3D" id="3.40.630.30">
    <property type="match status" value="1"/>
</dbReference>
<keyword evidence="2" id="KW-1185">Reference proteome</keyword>
<gene>
    <name evidence="1" type="ORF">B6C91_14245</name>
</gene>